<accession>A0A2S4WC32</accession>
<protein>
    <submittedName>
        <fullName evidence="2">Uncharacterized protein</fullName>
    </submittedName>
</protein>
<keyword evidence="3" id="KW-1185">Reference proteome</keyword>
<feature type="compositionally biased region" description="Polar residues" evidence="1">
    <location>
        <begin position="69"/>
        <end position="81"/>
    </location>
</feature>
<dbReference type="PANTHER" id="PTHR43058">
    <property type="entry name" value="SLR0655 PROTEIN"/>
    <property type="match status" value="1"/>
</dbReference>
<dbReference type="OrthoDB" id="18996at2759"/>
<comment type="caution">
    <text evidence="2">The sequence shown here is derived from an EMBL/GenBank/DDBJ whole genome shotgun (WGS) entry which is preliminary data.</text>
</comment>
<evidence type="ECO:0000313" key="3">
    <source>
        <dbReference type="Proteomes" id="UP000238274"/>
    </source>
</evidence>
<dbReference type="AlphaFoldDB" id="A0A2S4WC32"/>
<name>A0A2S4WC32_9BASI</name>
<organism evidence="2 3">
    <name type="scientific">Puccinia striiformis</name>
    <dbReference type="NCBI Taxonomy" id="27350"/>
    <lineage>
        <taxon>Eukaryota</taxon>
        <taxon>Fungi</taxon>
        <taxon>Dikarya</taxon>
        <taxon>Basidiomycota</taxon>
        <taxon>Pucciniomycotina</taxon>
        <taxon>Pucciniomycetes</taxon>
        <taxon>Pucciniales</taxon>
        <taxon>Pucciniaceae</taxon>
        <taxon>Puccinia</taxon>
    </lineage>
</organism>
<dbReference type="Proteomes" id="UP000238274">
    <property type="component" value="Unassembled WGS sequence"/>
</dbReference>
<gene>
    <name evidence="2" type="ORF">PSHT_04819</name>
</gene>
<dbReference type="VEuPathDB" id="FungiDB:PSHT_04819"/>
<evidence type="ECO:0000313" key="2">
    <source>
        <dbReference type="EMBL" id="POW19311.1"/>
    </source>
</evidence>
<feature type="region of interest" description="Disordered" evidence="1">
    <location>
        <begin position="58"/>
        <end position="81"/>
    </location>
</feature>
<evidence type="ECO:0000256" key="1">
    <source>
        <dbReference type="SAM" id="MobiDB-lite"/>
    </source>
</evidence>
<sequence length="81" mass="8864">MSLKPSLGHTKILLHLIRLSNHISFYAGGQLRCFVDDEEVVAQEGNFYGGWKTSEISGGEKGIKGGKNPYQTRSSGPSRII</sequence>
<dbReference type="PANTHER" id="PTHR43058:SF1">
    <property type="entry name" value="DUF427 DOMAIN-CONTAINING PROTEIN"/>
    <property type="match status" value="1"/>
</dbReference>
<reference evidence="2 3" key="1">
    <citation type="submission" date="2017-12" db="EMBL/GenBank/DDBJ databases">
        <title>Gene loss provides genomic basis for host adaptation in cereal stripe rust fungi.</title>
        <authorList>
            <person name="Xia C."/>
        </authorList>
    </citation>
    <scope>NUCLEOTIDE SEQUENCE [LARGE SCALE GENOMIC DNA]</scope>
    <source>
        <strain evidence="2 3">93TX-2</strain>
    </source>
</reference>
<proteinExistence type="predicted"/>
<reference evidence="3" key="2">
    <citation type="journal article" date="2018" name="BMC Genomics">
        <title>Genomic insights into host adaptation between the wheat stripe rust pathogen (Puccinia striiformis f. sp. tritici) and the barley stripe rust pathogen (Puccinia striiformis f. sp. hordei).</title>
        <authorList>
            <person name="Xia C."/>
            <person name="Wang M."/>
            <person name="Yin C."/>
            <person name="Cornejo O.E."/>
            <person name="Hulbert S.H."/>
            <person name="Chen X."/>
        </authorList>
    </citation>
    <scope>NUCLEOTIDE SEQUENCE [LARGE SCALE GENOMIC DNA]</scope>
    <source>
        <strain evidence="3">93TX-2</strain>
    </source>
</reference>
<dbReference type="EMBL" id="PKSM01000051">
    <property type="protein sequence ID" value="POW19311.1"/>
    <property type="molecule type" value="Genomic_DNA"/>
</dbReference>
<reference evidence="3" key="3">
    <citation type="journal article" date="2018" name="Mol. Plant Microbe Interact.">
        <title>Genome sequence resources for the wheat stripe rust pathogen (Puccinia striiformis f. sp. tritici) and the barley stripe rust pathogen (Puccinia striiformis f. sp. hordei).</title>
        <authorList>
            <person name="Xia C."/>
            <person name="Wang M."/>
            <person name="Yin C."/>
            <person name="Cornejo O.E."/>
            <person name="Hulbert S.H."/>
            <person name="Chen X."/>
        </authorList>
    </citation>
    <scope>NUCLEOTIDE SEQUENCE [LARGE SCALE GENOMIC DNA]</scope>
    <source>
        <strain evidence="3">93TX-2</strain>
    </source>
</reference>